<evidence type="ECO:0000256" key="1">
    <source>
        <dbReference type="SAM" id="MobiDB-lite"/>
    </source>
</evidence>
<dbReference type="Pfam" id="PF20412">
    <property type="entry name" value="RALGAPB_N"/>
    <property type="match status" value="1"/>
</dbReference>
<evidence type="ECO:0000313" key="3">
    <source>
        <dbReference type="EMBL" id="KAK6738538.1"/>
    </source>
</evidence>
<feature type="compositionally biased region" description="Basic and acidic residues" evidence="1">
    <location>
        <begin position="434"/>
        <end position="447"/>
    </location>
</feature>
<dbReference type="Gene3D" id="3.40.50.11210">
    <property type="entry name" value="Rap/Ran-GAP"/>
    <property type="match status" value="1"/>
</dbReference>
<feature type="compositionally biased region" description="Polar residues" evidence="1">
    <location>
        <begin position="1193"/>
        <end position="1222"/>
    </location>
</feature>
<feature type="region of interest" description="Disordered" evidence="1">
    <location>
        <begin position="1462"/>
        <end position="1530"/>
    </location>
</feature>
<organism evidence="3 4">
    <name type="scientific">Necator americanus</name>
    <name type="common">Human hookworm</name>
    <dbReference type="NCBI Taxonomy" id="51031"/>
    <lineage>
        <taxon>Eukaryota</taxon>
        <taxon>Metazoa</taxon>
        <taxon>Ecdysozoa</taxon>
        <taxon>Nematoda</taxon>
        <taxon>Chromadorea</taxon>
        <taxon>Rhabditida</taxon>
        <taxon>Rhabditina</taxon>
        <taxon>Rhabditomorpha</taxon>
        <taxon>Strongyloidea</taxon>
        <taxon>Ancylostomatidae</taxon>
        <taxon>Bunostominae</taxon>
        <taxon>Necator</taxon>
    </lineage>
</organism>
<dbReference type="InterPro" id="IPR039930">
    <property type="entry name" value="RALGAPB"/>
</dbReference>
<dbReference type="PANTHER" id="PTHR21344">
    <property type="entry name" value="RAL GTPASE-ACTIVATING PROTEIN SUBUNIT BETA"/>
    <property type="match status" value="1"/>
</dbReference>
<feature type="region of interest" description="Disordered" evidence="1">
    <location>
        <begin position="1193"/>
        <end position="1227"/>
    </location>
</feature>
<dbReference type="InterPro" id="IPR046859">
    <property type="entry name" value="RGPA/RALGAPB_N"/>
</dbReference>
<keyword evidence="4" id="KW-1185">Reference proteome</keyword>
<feature type="region of interest" description="Disordered" evidence="1">
    <location>
        <begin position="423"/>
        <end position="547"/>
    </location>
</feature>
<feature type="compositionally biased region" description="Basic and acidic residues" evidence="1">
    <location>
        <begin position="482"/>
        <end position="508"/>
    </location>
</feature>
<dbReference type="Proteomes" id="UP001303046">
    <property type="component" value="Unassembled WGS sequence"/>
</dbReference>
<protein>
    <recommendedName>
        <fullName evidence="2">Ral GTPase-activating protein subunit alpha/beta N-terminal domain-containing protein</fullName>
    </recommendedName>
</protein>
<feature type="compositionally biased region" description="Polar residues" evidence="1">
    <location>
        <begin position="465"/>
        <end position="481"/>
    </location>
</feature>
<feature type="region of interest" description="Disordered" evidence="1">
    <location>
        <begin position="18"/>
        <end position="37"/>
    </location>
</feature>
<evidence type="ECO:0000313" key="4">
    <source>
        <dbReference type="Proteomes" id="UP001303046"/>
    </source>
</evidence>
<evidence type="ECO:0000259" key="2">
    <source>
        <dbReference type="Pfam" id="PF20412"/>
    </source>
</evidence>
<comment type="caution">
    <text evidence="3">The sequence shown here is derived from an EMBL/GenBank/DDBJ whole genome shotgun (WGS) entry which is preliminary data.</text>
</comment>
<proteinExistence type="predicted"/>
<feature type="compositionally biased region" description="Polar residues" evidence="1">
    <location>
        <begin position="1462"/>
        <end position="1480"/>
    </location>
</feature>
<dbReference type="InterPro" id="IPR035974">
    <property type="entry name" value="Rap/Ran-GAP_sf"/>
</dbReference>
<name>A0ABR1CJF8_NECAM</name>
<feature type="compositionally biased region" description="Polar residues" evidence="1">
    <location>
        <begin position="423"/>
        <end position="433"/>
    </location>
</feature>
<accession>A0ABR1CJF8</accession>
<feature type="domain" description="Ral GTPase-activating protein subunit alpha/beta N-terminal" evidence="2">
    <location>
        <begin position="183"/>
        <end position="305"/>
    </location>
</feature>
<feature type="compositionally biased region" description="Polar residues" evidence="1">
    <location>
        <begin position="527"/>
        <end position="546"/>
    </location>
</feature>
<dbReference type="PANTHER" id="PTHR21344:SF1">
    <property type="entry name" value="RAL GTPASE-ACTIVATING PROTEIN SUBUNIT BETA"/>
    <property type="match status" value="1"/>
</dbReference>
<gene>
    <name evidence="3" type="primary">Necator_chrII.g8359</name>
    <name evidence="3" type="ORF">RB195_020565</name>
</gene>
<feature type="region of interest" description="Disordered" evidence="1">
    <location>
        <begin position="1122"/>
        <end position="1168"/>
    </location>
</feature>
<feature type="compositionally biased region" description="Basic and acidic residues" evidence="1">
    <location>
        <begin position="1481"/>
        <end position="1497"/>
    </location>
</feature>
<reference evidence="3 4" key="1">
    <citation type="submission" date="2023-08" db="EMBL/GenBank/DDBJ databases">
        <title>A Necator americanus chromosomal reference genome.</title>
        <authorList>
            <person name="Ilik V."/>
            <person name="Petrzelkova K.J."/>
            <person name="Pardy F."/>
            <person name="Fuh T."/>
            <person name="Niatou-Singa F.S."/>
            <person name="Gouil Q."/>
            <person name="Baker L."/>
            <person name="Ritchie M.E."/>
            <person name="Jex A.R."/>
            <person name="Gazzola D."/>
            <person name="Li H."/>
            <person name="Toshio Fujiwara R."/>
            <person name="Zhan B."/>
            <person name="Aroian R.V."/>
            <person name="Pafco B."/>
            <person name="Schwarz E.M."/>
        </authorList>
    </citation>
    <scope>NUCLEOTIDE SEQUENCE [LARGE SCALE GENOMIC DNA]</scope>
    <source>
        <strain evidence="3 4">Aroian</strain>
        <tissue evidence="3">Whole animal</tissue>
    </source>
</reference>
<feature type="compositionally biased region" description="Low complexity" evidence="1">
    <location>
        <begin position="1142"/>
        <end position="1164"/>
    </location>
</feature>
<sequence length="1673" mass="183868">MEQIVSILKEALEPIGGVGEKTNRGLGDGQRPVLGPEPPAMYEEWPTLEFPDLTKSILDLFTKTTSESVSSSLLYELTRSDSEESEQASIRLQTDDQLRWCMQVLNHSLTLSFYTHREYETVHGAVRIYLHWLLALTDIPDGNIPTPLLNTPEKYFRNIIDALRNLFCRRSEVKGEVPRGLAIERQAREVETVLDAIRGLTHSASRKYQNEVWARTLSFLLNSADLLLADPLSPEEMGMRVGSRVVDTLFDLWFHAVMNEEIPSPTYWRTLAALCRRWRHHVTVVESWARKLLALTVLVCRKMYGDEYCRISIHDESITPFAYLPPVEDDEVDLLYHSWYNLFSLMDSPADILAHNPVNNKPINGGIQINDENMNIQPPTSLPLCFFLATTALQRMIDVFYGDGRVSIEFKESDILVRKWNTSTPQPSLASTDHASRSRSEFSREKALTVTESIAPSRDTRDTDGTLTQEGRASFSSSTSGKEGRSLSDMAKRSVKTRQSERGLHQDDTSGTNMSSSHHLSTSATSRQTLDQVSPATSKFSESVSQGRLLDAKQSVASSESTSRPLAVHFVAHTLAVNPAYIPWVGEKGPKAERLLNLTMEWLLAAARAKTEHKGKAEVADDVIAGLSIHSVDLDDVPEAMIAGTGGNKRRSIASSCSSATGDSVKGDNGSSVFTGATNTEGIDGVSAGRAAAIAALTRIICSKRTSEKLPNHQLANFLSTIHDALIEKDRLVLCSLFYYGQNLFRLGLTGVETILPHYLFALDIILIESAKLRLHPSIPEVEMRRACLRALSSVVCWPTTFGMSKIPQLPESSNLKSSATTYLQLRSRIYKTLVFSLRNETDPVNLHLTLAMCTVLMEESCSYDLGLTDEQTAEMIRMVTQQHGNQTPEKGLCVSFVRGLVSAICDRICRPEWAGEHSVSLAAIDVMNSLSHLHPTVLFNNKDVSTGSLIVASLCRFIETQLGKPPPLHSKDLHSTVVAAYSSIAVWLNAAPILAECESVLNTVAEAVQLGVTGTKKKDSSLEESKAASKRVLEAAEYLMYSLFSVVGRSGQAICDERRLLYTYGPAAIDTTKFMHVIINGDTLFSLHEASHIPALADGCPCVLYVKRSPMQPASVGVAQLRPHPEGYQPDQLPPPTPMASTFESSTSTTSGLSSTTQGSQSSNRSVATGSILSGVTVTSIESARTVTAVPISSTPDAVSTRSTVSAPQLSSSAKNPTQPANIGHQFETPPEFLKVTCKLDTTVRPLEATKETDAIEAELRRIDAETPEEKARREKNRWTLMNEENRRVKPALSPATCKSIRILLYDMGLVDREVFGKDIVCLDSGQSSDFYRDLHDLVDSCPARALHTTHIFYVKEGQRSAVDILDNALNVHNTKPDFCGFLAGLGEGVEIGLHDSWTGHWSTAFSSERKPLEESDAVDHYIIDGVTHALWWADAGCELAFVLPTERSLRVFKQDLASPATSSRRGSSKTPSAMSGSSDEVKADGHSDVFLDVGRKKGTGSTTGSDRDGLLSYGGGGSSMGNSPPSRRSADLRVMLVWLERAEDMLHFPVDELLSACDDGGEKPPLSGVERPAHLVIFIHQVEPGLVHIRTRGSPNRFGEAGPLCDSMAVSMASLPSFVRLTVLNIVRRNVAEIENYQFTHTKRKQAIVDLGKKYAANLTYEDFLLRLMSW</sequence>
<dbReference type="SUPFAM" id="SSF111347">
    <property type="entry name" value="Rap/Ran-GAP"/>
    <property type="match status" value="2"/>
</dbReference>
<feature type="compositionally biased region" description="Low complexity" evidence="1">
    <location>
        <begin position="515"/>
        <end position="526"/>
    </location>
</feature>
<dbReference type="EMBL" id="JAVFWL010000002">
    <property type="protein sequence ID" value="KAK6738538.1"/>
    <property type="molecule type" value="Genomic_DNA"/>
</dbReference>